<dbReference type="GO" id="GO:0016887">
    <property type="term" value="F:ATP hydrolysis activity"/>
    <property type="evidence" value="ECO:0007669"/>
    <property type="project" value="InterPro"/>
</dbReference>
<sequence>MNDNKTKGRSIEITGLGRAFGSFWAVRQVDLSVGRGEIFGLVGPDGAGKTTVMRMAAGVLIPSEGDIVIDGHSVVSDPEKVKIRIGYMSQRFGLYGDLTVLENLRFYGDLYEISEKERTAEEERLLGFSNLTPFKNRKARDLSGGMKQKLGLACSLVHRPSVLLLDEPTNGVDPVSRRDFWKILHEMVKEGVTVFVSTSYLDEAERCGRVGMIQEGRLTMCDNPRALKKTISGTILEILSADSVKTLRELRERYGKLSSDLVSGVIRFRLPENSSVEKIKDEIKIMGLDDLTIKEAQPTLEDVFVSRAMRVDVQ</sequence>
<dbReference type="InterPro" id="IPR003593">
    <property type="entry name" value="AAA+_ATPase"/>
</dbReference>
<dbReference type="PANTHER" id="PTHR43038:SF3">
    <property type="entry name" value="ABC TRANSPORTER G FAMILY MEMBER 20 ISOFORM X1"/>
    <property type="match status" value="1"/>
</dbReference>
<organism evidence="4">
    <name type="scientific">bioreactor metagenome</name>
    <dbReference type="NCBI Taxonomy" id="1076179"/>
    <lineage>
        <taxon>unclassified sequences</taxon>
        <taxon>metagenomes</taxon>
        <taxon>ecological metagenomes</taxon>
    </lineage>
</organism>
<feature type="domain" description="ABC transporter" evidence="3">
    <location>
        <begin position="11"/>
        <end position="240"/>
    </location>
</feature>
<dbReference type="Pfam" id="PF00005">
    <property type="entry name" value="ABC_tran"/>
    <property type="match status" value="1"/>
</dbReference>
<keyword evidence="1" id="KW-0547">Nucleotide-binding</keyword>
<dbReference type="SMART" id="SM00382">
    <property type="entry name" value="AAA"/>
    <property type="match status" value="1"/>
</dbReference>
<dbReference type="InterPro" id="IPR027417">
    <property type="entry name" value="P-loop_NTPase"/>
</dbReference>
<name>A0A645BLY0_9ZZZZ</name>
<dbReference type="SUPFAM" id="SSF52540">
    <property type="entry name" value="P-loop containing nucleoside triphosphate hydrolases"/>
    <property type="match status" value="1"/>
</dbReference>
<dbReference type="PROSITE" id="PS50893">
    <property type="entry name" value="ABC_TRANSPORTER_2"/>
    <property type="match status" value="1"/>
</dbReference>
<dbReference type="InterPro" id="IPR017871">
    <property type="entry name" value="ABC_transporter-like_CS"/>
</dbReference>
<evidence type="ECO:0000256" key="1">
    <source>
        <dbReference type="ARBA" id="ARBA00022741"/>
    </source>
</evidence>
<keyword evidence="2 4" id="KW-0067">ATP-binding</keyword>
<dbReference type="GO" id="GO:0005524">
    <property type="term" value="F:ATP binding"/>
    <property type="evidence" value="ECO:0007669"/>
    <property type="project" value="UniProtKB-KW"/>
</dbReference>
<dbReference type="PROSITE" id="PS00211">
    <property type="entry name" value="ABC_TRANSPORTER_1"/>
    <property type="match status" value="1"/>
</dbReference>
<dbReference type="CDD" id="cd03230">
    <property type="entry name" value="ABC_DR_subfamily_A"/>
    <property type="match status" value="1"/>
</dbReference>
<gene>
    <name evidence="4" type="primary">ybhF_47</name>
    <name evidence="4" type="ORF">SDC9_111159</name>
</gene>
<evidence type="ECO:0000259" key="3">
    <source>
        <dbReference type="PROSITE" id="PS50893"/>
    </source>
</evidence>
<dbReference type="AlphaFoldDB" id="A0A645BLY0"/>
<proteinExistence type="predicted"/>
<comment type="caution">
    <text evidence="4">The sequence shown here is derived from an EMBL/GenBank/DDBJ whole genome shotgun (WGS) entry which is preliminary data.</text>
</comment>
<accession>A0A645BLY0</accession>
<dbReference type="Gene3D" id="3.40.50.300">
    <property type="entry name" value="P-loop containing nucleotide triphosphate hydrolases"/>
    <property type="match status" value="1"/>
</dbReference>
<dbReference type="EMBL" id="VSSQ01019858">
    <property type="protein sequence ID" value="MPM64273.1"/>
    <property type="molecule type" value="Genomic_DNA"/>
</dbReference>
<reference evidence="4" key="1">
    <citation type="submission" date="2019-08" db="EMBL/GenBank/DDBJ databases">
        <authorList>
            <person name="Kucharzyk K."/>
            <person name="Murdoch R.W."/>
            <person name="Higgins S."/>
            <person name="Loffler F."/>
        </authorList>
    </citation>
    <scope>NUCLEOTIDE SEQUENCE</scope>
</reference>
<dbReference type="PANTHER" id="PTHR43038">
    <property type="entry name" value="ATP-BINDING CASSETTE, SUB-FAMILY H, MEMBER 1"/>
    <property type="match status" value="1"/>
</dbReference>
<dbReference type="InterPro" id="IPR003439">
    <property type="entry name" value="ABC_transporter-like_ATP-bd"/>
</dbReference>
<evidence type="ECO:0000313" key="4">
    <source>
        <dbReference type="EMBL" id="MPM64273.1"/>
    </source>
</evidence>
<evidence type="ECO:0000256" key="2">
    <source>
        <dbReference type="ARBA" id="ARBA00022840"/>
    </source>
</evidence>
<protein>
    <submittedName>
        <fullName evidence="4">Putative multidrug ABC transporter ATP-binding protein YbhF</fullName>
    </submittedName>
</protein>